<organism evidence="2">
    <name type="scientific">Drosophila melanogaster</name>
    <name type="common">Fruit fly</name>
    <dbReference type="NCBI Taxonomy" id="7227"/>
    <lineage>
        <taxon>Eukaryota</taxon>
        <taxon>Metazoa</taxon>
        <taxon>Ecdysozoa</taxon>
        <taxon>Arthropoda</taxon>
        <taxon>Hexapoda</taxon>
        <taxon>Insecta</taxon>
        <taxon>Pterygota</taxon>
        <taxon>Neoptera</taxon>
        <taxon>Endopterygota</taxon>
        <taxon>Diptera</taxon>
        <taxon>Brachycera</taxon>
        <taxon>Muscomorpha</taxon>
        <taxon>Ephydroidea</taxon>
        <taxon>Drosophilidae</taxon>
        <taxon>Drosophila</taxon>
        <taxon>Sophophora</taxon>
    </lineage>
</organism>
<dbReference type="AlphaFoldDB" id="Q8IGJ5"/>
<dbReference type="EMBL" id="BT001755">
    <property type="protein sequence ID" value="AAN71510.1"/>
    <property type="molecule type" value="mRNA"/>
</dbReference>
<feature type="transmembrane region" description="Helical" evidence="1">
    <location>
        <begin position="88"/>
        <end position="107"/>
    </location>
</feature>
<sequence>MQHLLRFCCCCGGGCFTSDLLHSQCSSRTASHRIALHCIASSALSFGIVAFISASYSPFAFFPSPPPLSWPIPSLELSLGAAPFRRPLSPPLVATFHLILVHFNCLLSRVLRCFGIFSPAQRCFH</sequence>
<keyword evidence="1" id="KW-1133">Transmembrane helix</keyword>
<accession>Q8IGJ5</accession>
<proteinExistence type="evidence at transcript level"/>
<feature type="transmembrane region" description="Helical" evidence="1">
    <location>
        <begin position="34"/>
        <end position="56"/>
    </location>
</feature>
<evidence type="ECO:0000256" key="1">
    <source>
        <dbReference type="SAM" id="Phobius"/>
    </source>
</evidence>
<name>Q8IGJ5_DROME</name>
<keyword evidence="1" id="KW-0812">Transmembrane</keyword>
<evidence type="ECO:0000313" key="2">
    <source>
        <dbReference type="EMBL" id="AAN71510.1"/>
    </source>
</evidence>
<reference evidence="2" key="1">
    <citation type="submission" date="2002-11" db="EMBL/GenBank/DDBJ databases">
        <authorList>
            <person name="Stapleton M."/>
            <person name="Brokstein P."/>
            <person name="Hong L."/>
            <person name="Agbayani A."/>
            <person name="Carlson J."/>
            <person name="Champe M."/>
            <person name="Chavez C."/>
            <person name="Dorsett V."/>
            <person name="Dresnek D."/>
            <person name="Farfan D."/>
            <person name="Frise E."/>
            <person name="George R."/>
            <person name="Gonzalez M."/>
            <person name="Guarin H."/>
            <person name="Kronmiller B."/>
            <person name="Li P."/>
            <person name="Liao G."/>
            <person name="Miranda A."/>
            <person name="Mungall C.J."/>
            <person name="Nunoo J."/>
            <person name="Pacleb J."/>
            <person name="Paragas V."/>
            <person name="Park S."/>
            <person name="Patel S."/>
            <person name="Phouanenavong S."/>
            <person name="Wan K."/>
            <person name="Yu C."/>
            <person name="Lewis S.E."/>
            <person name="Rubin G.M."/>
            <person name="Celniker S."/>
        </authorList>
    </citation>
    <scope>NUCLEOTIDE SEQUENCE</scope>
    <source>
        <strain evidence="2">Berkeley</strain>
    </source>
</reference>
<protein>
    <submittedName>
        <fullName evidence="2">RH05583p</fullName>
    </submittedName>
</protein>
<keyword evidence="1" id="KW-0472">Membrane</keyword>